<keyword evidence="1" id="KW-0812">Transmembrane</keyword>
<organism evidence="3 4">
    <name type="scientific">Panacibacter microcysteis</name>
    <dbReference type="NCBI Taxonomy" id="2793269"/>
    <lineage>
        <taxon>Bacteria</taxon>
        <taxon>Pseudomonadati</taxon>
        <taxon>Bacteroidota</taxon>
        <taxon>Chitinophagia</taxon>
        <taxon>Chitinophagales</taxon>
        <taxon>Chitinophagaceae</taxon>
        <taxon>Panacibacter</taxon>
    </lineage>
</organism>
<evidence type="ECO:0000313" key="3">
    <source>
        <dbReference type="EMBL" id="MBG9377896.1"/>
    </source>
</evidence>
<keyword evidence="1" id="KW-0472">Membrane</keyword>
<evidence type="ECO:0000256" key="1">
    <source>
        <dbReference type="SAM" id="Phobius"/>
    </source>
</evidence>
<proteinExistence type="predicted"/>
<gene>
    <name evidence="3" type="ORF">I5907_16770</name>
</gene>
<evidence type="ECO:0000256" key="2">
    <source>
        <dbReference type="SAM" id="SignalP"/>
    </source>
</evidence>
<evidence type="ECO:0000313" key="4">
    <source>
        <dbReference type="Proteomes" id="UP000628448"/>
    </source>
</evidence>
<feature type="transmembrane region" description="Helical" evidence="1">
    <location>
        <begin position="34"/>
        <end position="56"/>
    </location>
</feature>
<feature type="signal peptide" evidence="2">
    <location>
        <begin position="1"/>
        <end position="18"/>
    </location>
</feature>
<dbReference type="InterPro" id="IPR054261">
    <property type="entry name" value="DUF6992"/>
</dbReference>
<dbReference type="RefSeq" id="WP_196991957.1">
    <property type="nucleotide sequence ID" value="NZ_JADWYR010000002.1"/>
</dbReference>
<feature type="transmembrane region" description="Helical" evidence="1">
    <location>
        <begin position="143"/>
        <end position="166"/>
    </location>
</feature>
<protein>
    <submittedName>
        <fullName evidence="3">Uncharacterized protein</fullName>
    </submittedName>
</protein>
<sequence length="195" mass="21131">MKKIIFLLCIVYSSQTLSQDSLQALNSVRNKTTLAGMKVLGGWGALNLGAGIAGWATSERGSHQYFHQMNTFWGATNLGIALLSHAGTRKRMQTTLGVEESIKAQKQIEKIFLVNGGIDFAYIGTGIYLNTRGNSRNNDQLKGYGTAVIMQGAFLLLFDCTMYSLLRSNGKKLNALSGKTSFNVSGSGVGLVYNF</sequence>
<dbReference type="EMBL" id="JADWYR010000002">
    <property type="protein sequence ID" value="MBG9377896.1"/>
    <property type="molecule type" value="Genomic_DNA"/>
</dbReference>
<keyword evidence="4" id="KW-1185">Reference proteome</keyword>
<feature type="transmembrane region" description="Helical" evidence="1">
    <location>
        <begin position="111"/>
        <end position="131"/>
    </location>
</feature>
<name>A0A931GYW5_9BACT</name>
<keyword evidence="2" id="KW-0732">Signal</keyword>
<dbReference type="AlphaFoldDB" id="A0A931GYW5"/>
<dbReference type="Pfam" id="PF22503">
    <property type="entry name" value="DUF6992"/>
    <property type="match status" value="1"/>
</dbReference>
<feature type="chain" id="PRO_5036675192" evidence="2">
    <location>
        <begin position="19"/>
        <end position="195"/>
    </location>
</feature>
<comment type="caution">
    <text evidence="3">The sequence shown here is derived from an EMBL/GenBank/DDBJ whole genome shotgun (WGS) entry which is preliminary data.</text>
</comment>
<accession>A0A931GYW5</accession>
<dbReference type="Proteomes" id="UP000628448">
    <property type="component" value="Unassembled WGS sequence"/>
</dbReference>
<keyword evidence="1" id="KW-1133">Transmembrane helix</keyword>
<reference evidence="3" key="1">
    <citation type="submission" date="2020-11" db="EMBL/GenBank/DDBJ databases">
        <title>Bacterial whole genome sequence for Panacibacter sp. DH6.</title>
        <authorList>
            <person name="Le V."/>
            <person name="Ko S."/>
            <person name="Ahn C.-Y."/>
            <person name="Oh H.-M."/>
        </authorList>
    </citation>
    <scope>NUCLEOTIDE SEQUENCE</scope>
    <source>
        <strain evidence="3">DH6</strain>
    </source>
</reference>